<keyword evidence="3" id="KW-0677">Repeat</keyword>
<protein>
    <submittedName>
        <fullName evidence="10">Transmembrane 6 superfamily member 2 isoform X1</fullName>
    </submittedName>
</protein>
<dbReference type="PROSITE" id="PS51751">
    <property type="entry name" value="EXPERA"/>
    <property type="match status" value="2"/>
</dbReference>
<dbReference type="PANTHER" id="PTHR14568:SF9">
    <property type="entry name" value="TRANSMEMBRANE 6 SUPERFAMILY MEMBER 2"/>
    <property type="match status" value="1"/>
</dbReference>
<feature type="transmembrane region" description="Helical" evidence="8">
    <location>
        <begin position="63"/>
        <end position="82"/>
    </location>
</feature>
<keyword evidence="4 7" id="KW-1133">Transmembrane helix</keyword>
<evidence type="ECO:0000256" key="7">
    <source>
        <dbReference type="PROSITE-ProRule" id="PRU01087"/>
    </source>
</evidence>
<evidence type="ECO:0000259" key="9">
    <source>
        <dbReference type="PROSITE" id="PS51751"/>
    </source>
</evidence>
<dbReference type="CDD" id="cd21106">
    <property type="entry name" value="TM6SF1-like"/>
    <property type="match status" value="1"/>
</dbReference>
<accession>A0AAD8CLX9</accession>
<dbReference type="InterPro" id="IPR033118">
    <property type="entry name" value="EXPERA"/>
</dbReference>
<name>A0AAD8CLX9_ACIOX</name>
<evidence type="ECO:0000256" key="4">
    <source>
        <dbReference type="ARBA" id="ARBA00022989"/>
    </source>
</evidence>
<evidence type="ECO:0000256" key="8">
    <source>
        <dbReference type="SAM" id="Phobius"/>
    </source>
</evidence>
<feature type="transmembrane region" description="Helical" evidence="8">
    <location>
        <begin position="268"/>
        <end position="287"/>
    </location>
</feature>
<reference evidence="10" key="1">
    <citation type="submission" date="2022-02" db="EMBL/GenBank/DDBJ databases">
        <title>Atlantic sturgeon de novo genome assembly.</title>
        <authorList>
            <person name="Stock M."/>
            <person name="Klopp C."/>
            <person name="Guiguen Y."/>
            <person name="Cabau C."/>
            <person name="Parinello H."/>
            <person name="Santidrian Yebra-Pimentel E."/>
            <person name="Kuhl H."/>
            <person name="Dirks R.P."/>
            <person name="Guessner J."/>
            <person name="Wuertz S."/>
            <person name="Du K."/>
            <person name="Schartl M."/>
        </authorList>
    </citation>
    <scope>NUCLEOTIDE SEQUENCE</scope>
    <source>
        <strain evidence="10">STURGEONOMICS-FGT-2020</strain>
        <tissue evidence="10">Whole blood</tissue>
    </source>
</reference>
<feature type="transmembrane region" description="Helical" evidence="8">
    <location>
        <begin position="7"/>
        <end position="27"/>
    </location>
</feature>
<feature type="transmembrane region" description="Helical" evidence="8">
    <location>
        <begin position="139"/>
        <end position="161"/>
    </location>
</feature>
<dbReference type="PANTHER" id="PTHR14568">
    <property type="entry name" value="TRANSMEMBRANE SUPERFAMILY 6 MEMBER 1/2"/>
    <property type="match status" value="1"/>
</dbReference>
<evidence type="ECO:0000256" key="6">
    <source>
        <dbReference type="ARBA" id="ARBA00034760"/>
    </source>
</evidence>
<dbReference type="Pfam" id="PF05241">
    <property type="entry name" value="EBP"/>
    <property type="match status" value="1"/>
</dbReference>
<dbReference type="Proteomes" id="UP001230051">
    <property type="component" value="Unassembled WGS sequence"/>
</dbReference>
<dbReference type="Pfam" id="PF26083">
    <property type="entry name" value="TM_Tm6sf2"/>
    <property type="match status" value="1"/>
</dbReference>
<comment type="caution">
    <text evidence="10">The sequence shown here is derived from an EMBL/GenBank/DDBJ whole genome shotgun (WGS) entry which is preliminary data.</text>
</comment>
<feature type="domain" description="EXPERA" evidence="9">
    <location>
        <begin position="216"/>
        <end position="350"/>
    </location>
</feature>
<evidence type="ECO:0000313" key="10">
    <source>
        <dbReference type="EMBL" id="KAK1152467.1"/>
    </source>
</evidence>
<organism evidence="10 11">
    <name type="scientific">Acipenser oxyrinchus oxyrinchus</name>
    <dbReference type="NCBI Taxonomy" id="40147"/>
    <lineage>
        <taxon>Eukaryota</taxon>
        <taxon>Metazoa</taxon>
        <taxon>Chordata</taxon>
        <taxon>Craniata</taxon>
        <taxon>Vertebrata</taxon>
        <taxon>Euteleostomi</taxon>
        <taxon>Actinopterygii</taxon>
        <taxon>Chondrostei</taxon>
        <taxon>Acipenseriformes</taxon>
        <taxon>Acipenseridae</taxon>
        <taxon>Acipenser</taxon>
    </lineage>
</organism>
<evidence type="ECO:0000313" key="11">
    <source>
        <dbReference type="Proteomes" id="UP001230051"/>
    </source>
</evidence>
<gene>
    <name evidence="10" type="primary">TM6SF2</name>
    <name evidence="10" type="ORF">AOXY_G31145</name>
</gene>
<feature type="transmembrane region" description="Helical" evidence="8">
    <location>
        <begin position="107"/>
        <end position="127"/>
    </location>
</feature>
<dbReference type="InterPro" id="IPR059044">
    <property type="entry name" value="TM_Tm6sf1/2"/>
</dbReference>
<keyword evidence="5 7" id="KW-0472">Membrane</keyword>
<sequence>MKIPQPIWVFILSLSAIPITYTVNNIPASEDPFAILGIGVAVLVVLFFLVCFAARSNPPQDPLFYMFTVFSFTCVIDLIISLEQDGFISGFMDFYIKEGEPYLRTPYGRMICYWDGTVHYALYLMMVTRISKRQGYRSAGLYWLGSILLSMIIFLAGNIVGKYGSDIRPAFLLNIPFLFLPVWAGVKVSEKPRTLTPRTADEVAVEQQKLPHQRPLDLLLLIFLLSSITYTLFRGFVALDCPSESCFNYIYQYEPYLKDPVAYPKVQMLVYLFYALPLLCLFVYGLLKPGCSWMLDWTLVFAGAVAQAQFTHIGGSLHPWTPYTYRVPEETVWPFLLMNLLYAVGPQILALRCLMHPEFFLSPAALREADQDKKHK</sequence>
<keyword evidence="11" id="KW-1185">Reference proteome</keyword>
<dbReference type="GO" id="GO:0055088">
    <property type="term" value="P:lipid homeostasis"/>
    <property type="evidence" value="ECO:0007669"/>
    <property type="project" value="TreeGrafter"/>
</dbReference>
<dbReference type="GO" id="GO:0033116">
    <property type="term" value="C:endoplasmic reticulum-Golgi intermediate compartment membrane"/>
    <property type="evidence" value="ECO:0007669"/>
    <property type="project" value="TreeGrafter"/>
</dbReference>
<dbReference type="GO" id="GO:0005789">
    <property type="term" value="C:endoplasmic reticulum membrane"/>
    <property type="evidence" value="ECO:0007669"/>
    <property type="project" value="TreeGrafter"/>
</dbReference>
<evidence type="ECO:0000256" key="1">
    <source>
        <dbReference type="ARBA" id="ARBA00004127"/>
    </source>
</evidence>
<dbReference type="AlphaFoldDB" id="A0AAD8CLX9"/>
<keyword evidence="2 7" id="KW-0812">Transmembrane</keyword>
<feature type="transmembrane region" description="Helical" evidence="8">
    <location>
        <begin position="167"/>
        <end position="186"/>
    </location>
</feature>
<feature type="domain" description="EXPERA" evidence="9">
    <location>
        <begin position="60"/>
        <end position="185"/>
    </location>
</feature>
<proteinExistence type="inferred from homology"/>
<evidence type="ECO:0000256" key="2">
    <source>
        <dbReference type="ARBA" id="ARBA00022692"/>
    </source>
</evidence>
<feature type="transmembrane region" description="Helical" evidence="8">
    <location>
        <begin position="33"/>
        <end position="54"/>
    </location>
</feature>
<dbReference type="InterPro" id="IPR047195">
    <property type="entry name" value="TM6SF1-like"/>
</dbReference>
<dbReference type="GO" id="GO:0019216">
    <property type="term" value="P:regulation of lipid metabolic process"/>
    <property type="evidence" value="ECO:0007669"/>
    <property type="project" value="TreeGrafter"/>
</dbReference>
<dbReference type="EMBL" id="JAGXEW010000046">
    <property type="protein sequence ID" value="KAK1152467.1"/>
    <property type="molecule type" value="Genomic_DNA"/>
</dbReference>
<evidence type="ECO:0000256" key="5">
    <source>
        <dbReference type="ARBA" id="ARBA00023136"/>
    </source>
</evidence>
<comment type="similarity">
    <text evidence="6">Belongs to the TM6SF family.</text>
</comment>
<evidence type="ECO:0000256" key="3">
    <source>
        <dbReference type="ARBA" id="ARBA00022737"/>
    </source>
</evidence>
<comment type="subcellular location">
    <subcellularLocation>
        <location evidence="1">Endomembrane system</location>
        <topology evidence="1">Multi-pass membrane protein</topology>
    </subcellularLocation>
</comment>
<feature type="transmembrane region" description="Helical" evidence="8">
    <location>
        <begin position="218"/>
        <end position="239"/>
    </location>
</feature>